<evidence type="ECO:0000256" key="3">
    <source>
        <dbReference type="SAM" id="MobiDB-lite"/>
    </source>
</evidence>
<comment type="caution">
    <text evidence="5">The sequence shown here is derived from an EMBL/GenBank/DDBJ whole genome shotgun (WGS) entry which is preliminary data.</text>
</comment>
<dbReference type="PANTHER" id="PTHR16305">
    <property type="entry name" value="TESTICULAR SOLUBLE ADENYLYL CYCLASE"/>
    <property type="match status" value="1"/>
</dbReference>
<dbReference type="GO" id="GO:0004016">
    <property type="term" value="F:adenylate cyclase activity"/>
    <property type="evidence" value="ECO:0007669"/>
    <property type="project" value="TreeGrafter"/>
</dbReference>
<dbReference type="PROSITE" id="PS50043">
    <property type="entry name" value="HTH_LUXR_2"/>
    <property type="match status" value="1"/>
</dbReference>
<evidence type="ECO:0000313" key="6">
    <source>
        <dbReference type="Proteomes" id="UP000585836"/>
    </source>
</evidence>
<dbReference type="EMBL" id="JACHJK010000003">
    <property type="protein sequence ID" value="MBB5926618.1"/>
    <property type="molecule type" value="Genomic_DNA"/>
</dbReference>
<keyword evidence="1" id="KW-0547">Nucleotide-binding</keyword>
<proteinExistence type="predicted"/>
<dbReference type="PRINTS" id="PR00038">
    <property type="entry name" value="HTHLUXR"/>
</dbReference>
<dbReference type="InterPro" id="IPR036388">
    <property type="entry name" value="WH-like_DNA-bd_sf"/>
</dbReference>
<keyword evidence="6" id="KW-1185">Reference proteome</keyword>
<dbReference type="Pfam" id="PF13191">
    <property type="entry name" value="AAA_16"/>
    <property type="match status" value="1"/>
</dbReference>
<dbReference type="PANTHER" id="PTHR16305:SF35">
    <property type="entry name" value="TRANSCRIPTIONAL ACTIVATOR DOMAIN"/>
    <property type="match status" value="1"/>
</dbReference>
<feature type="compositionally biased region" description="Pro residues" evidence="3">
    <location>
        <begin position="31"/>
        <end position="45"/>
    </location>
</feature>
<gene>
    <name evidence="5" type="ORF">FHS34_002074</name>
</gene>
<evidence type="ECO:0000259" key="4">
    <source>
        <dbReference type="PROSITE" id="PS50043"/>
    </source>
</evidence>
<feature type="compositionally biased region" description="Low complexity" evidence="3">
    <location>
        <begin position="19"/>
        <end position="30"/>
    </location>
</feature>
<dbReference type="GO" id="GO:0003677">
    <property type="term" value="F:DNA binding"/>
    <property type="evidence" value="ECO:0007669"/>
    <property type="project" value="UniProtKB-KW"/>
</dbReference>
<evidence type="ECO:0000256" key="2">
    <source>
        <dbReference type="ARBA" id="ARBA00022840"/>
    </source>
</evidence>
<dbReference type="AlphaFoldDB" id="A0A7W9PRH8"/>
<dbReference type="SUPFAM" id="SSF46894">
    <property type="entry name" value="C-terminal effector domain of the bipartite response regulators"/>
    <property type="match status" value="1"/>
</dbReference>
<dbReference type="InterPro" id="IPR016032">
    <property type="entry name" value="Sig_transdc_resp-reg_C-effctor"/>
</dbReference>
<reference evidence="5 6" key="1">
    <citation type="submission" date="2020-08" db="EMBL/GenBank/DDBJ databases">
        <title>Genomic Encyclopedia of Type Strains, Phase III (KMG-III): the genomes of soil and plant-associated and newly described type strains.</title>
        <authorList>
            <person name="Whitman W."/>
        </authorList>
    </citation>
    <scope>NUCLEOTIDE SEQUENCE [LARGE SCALE GENOMIC DNA]</scope>
    <source>
        <strain evidence="5 6">CECT 3313</strain>
    </source>
</reference>
<feature type="domain" description="HTH luxR-type" evidence="4">
    <location>
        <begin position="884"/>
        <end position="949"/>
    </location>
</feature>
<dbReference type="CDD" id="cd06170">
    <property type="entry name" value="LuxR_C_like"/>
    <property type="match status" value="1"/>
</dbReference>
<sequence>MPPRVARAGAALSDDHRPAAPTTPDHTAPDGPAPAVPAQAPPGQPAPDRTALTGRAPEQALLRRVLQAARAGRGGTGTLLQGDAGIGKTALLDWADGEARTLGFTVLRAVGAEAEAEVAFGALHQVLWPLRDRMRALPEPQRRALAFALGEATEPARVGFLVGAAALALLAGEARMRPVLVLLDDLQWVDPSSAEVFAFLQRRTSEMPLAFVGATRPEGPMVEGGPGTVVELTALDGPDARTLLRTRHPQLAVTTADRILQEASGNPLALVELPAHLHPDQARGVMPLPGRFPLGRRLERLFAPRLDQLSEAATQVLLHAALGGTAATAVTPDRLHDLVPRSAADVLDEIETSGLAHLDPDGRLSFRHPLVRGAVVARASGPERRAAHRRLAAALPYDDPRALGHQADATRLPDADLARRLQEAAGRLALRGGDAEGALLLHRAAALSTGAEDRTRRLIWAAVMAARGGRLPYAAKLVDELRRTPVPDDSAPLYAYAVVYVDQSHHVDFESSFSLLPQALAALSRAEPCAGPFGDLAEQMYFKLLLATVYTSDPRGRAALLAHRDQVSPLADLCRRAWSDPARTAHGTGAELRAMGATMSQEQQAGAAWLLLWTASALDMADASLRRRFLGQHAYATQGSIAKAGAYQDYLHGNWDRAEACLREAEAAEALGYHCNALLLRHHHAHFLAGRGDEEGLLAADRALRPLAARARMKFVVDHLTHLRALAALAHGRDEEAYAILSGLTPPGALPADLPRFHLPFFDFVDAALRTGRTAQARAHVAAADAARMGDISPHHAFLLAAARALAAADEDADALYAAAYAVPGADQWAFELARLRLAHGARLRDRRRAQARETLERALSTFRTLRARPWAERAERELRALTRTGGPASLTAQELRIARLAADGLTNKEIGARLSLSPRTVGGHLAKAFPKLGIASRAAVARALDGPSPGE</sequence>
<feature type="region of interest" description="Disordered" evidence="3">
    <location>
        <begin position="1"/>
        <end position="51"/>
    </location>
</feature>
<keyword evidence="2" id="KW-0067">ATP-binding</keyword>
<name>A0A7W9PRH8_9ACTN</name>
<organism evidence="5 6">
    <name type="scientific">Streptomyces echinatus</name>
    <dbReference type="NCBI Taxonomy" id="67293"/>
    <lineage>
        <taxon>Bacteria</taxon>
        <taxon>Bacillati</taxon>
        <taxon>Actinomycetota</taxon>
        <taxon>Actinomycetes</taxon>
        <taxon>Kitasatosporales</taxon>
        <taxon>Streptomycetaceae</taxon>
        <taxon>Streptomyces</taxon>
    </lineage>
</organism>
<dbReference type="InterPro" id="IPR000792">
    <property type="entry name" value="Tscrpt_reg_LuxR_C"/>
</dbReference>
<dbReference type="GO" id="GO:0005737">
    <property type="term" value="C:cytoplasm"/>
    <property type="evidence" value="ECO:0007669"/>
    <property type="project" value="TreeGrafter"/>
</dbReference>
<dbReference type="SUPFAM" id="SSF52540">
    <property type="entry name" value="P-loop containing nucleoside triphosphate hydrolases"/>
    <property type="match status" value="1"/>
</dbReference>
<dbReference type="InterPro" id="IPR041664">
    <property type="entry name" value="AAA_16"/>
</dbReference>
<dbReference type="Gene3D" id="1.10.10.10">
    <property type="entry name" value="Winged helix-like DNA-binding domain superfamily/Winged helix DNA-binding domain"/>
    <property type="match status" value="1"/>
</dbReference>
<dbReference type="GO" id="GO:0006355">
    <property type="term" value="P:regulation of DNA-templated transcription"/>
    <property type="evidence" value="ECO:0007669"/>
    <property type="project" value="InterPro"/>
</dbReference>
<evidence type="ECO:0000313" key="5">
    <source>
        <dbReference type="EMBL" id="MBB5926618.1"/>
    </source>
</evidence>
<dbReference type="Pfam" id="PF00196">
    <property type="entry name" value="GerE"/>
    <property type="match status" value="1"/>
</dbReference>
<evidence type="ECO:0000256" key="1">
    <source>
        <dbReference type="ARBA" id="ARBA00022741"/>
    </source>
</evidence>
<dbReference type="InterPro" id="IPR027417">
    <property type="entry name" value="P-loop_NTPase"/>
</dbReference>
<accession>A0A7W9PRH8</accession>
<dbReference type="Proteomes" id="UP000585836">
    <property type="component" value="Unassembled WGS sequence"/>
</dbReference>
<dbReference type="GO" id="GO:0005524">
    <property type="term" value="F:ATP binding"/>
    <property type="evidence" value="ECO:0007669"/>
    <property type="project" value="UniProtKB-KW"/>
</dbReference>
<keyword evidence="5" id="KW-0238">DNA-binding</keyword>
<dbReference type="RefSeq" id="WP_225817328.1">
    <property type="nucleotide sequence ID" value="NZ_JACHJK010000003.1"/>
</dbReference>
<protein>
    <submittedName>
        <fullName evidence="5">DNA-binding CsgD family transcriptional regulator</fullName>
    </submittedName>
</protein>
<dbReference type="SMART" id="SM00421">
    <property type="entry name" value="HTH_LUXR"/>
    <property type="match status" value="1"/>
</dbReference>